<dbReference type="STRING" id="587636.SAMN05216199_3827"/>
<dbReference type="Pfam" id="PF12680">
    <property type="entry name" value="SnoaL_2"/>
    <property type="match status" value="1"/>
</dbReference>
<protein>
    <submittedName>
        <fullName evidence="2">SnoaL-like domain-containing protein</fullName>
    </submittedName>
</protein>
<dbReference type="Proteomes" id="UP000199019">
    <property type="component" value="Unassembled WGS sequence"/>
</dbReference>
<sequence length="148" mass="16463">MLNSTPLPPTLDRLLAATNAHDIDGLVNCFSPDYHLAMPNHPARDFTGNDQVRRNWTQFFTQIPDIEGSITATARGPGSDQWWTEWEIRGTRRDGAPHLMRGVMIFTVGPDASDLIRANRFYLEPAEPKTGLDNDAFVASLTDGGERP</sequence>
<gene>
    <name evidence="2" type="ORF">SAMN05216199_3827</name>
</gene>
<dbReference type="InterPro" id="IPR037401">
    <property type="entry name" value="SnoaL-like"/>
</dbReference>
<evidence type="ECO:0000313" key="2">
    <source>
        <dbReference type="EMBL" id="SES45643.1"/>
    </source>
</evidence>
<dbReference type="AlphaFoldDB" id="A0A1H9XJ08"/>
<feature type="domain" description="SnoaL-like" evidence="1">
    <location>
        <begin position="12"/>
        <end position="108"/>
    </location>
</feature>
<name>A0A1H9XJ08_9MICO</name>
<dbReference type="RefSeq" id="WP_091761962.1">
    <property type="nucleotide sequence ID" value="NZ_FOHB01000008.1"/>
</dbReference>
<evidence type="ECO:0000259" key="1">
    <source>
        <dbReference type="Pfam" id="PF12680"/>
    </source>
</evidence>
<accession>A0A1H9XJ08</accession>
<organism evidence="2 3">
    <name type="scientific">Pedococcus cremeus</name>
    <dbReference type="NCBI Taxonomy" id="587636"/>
    <lineage>
        <taxon>Bacteria</taxon>
        <taxon>Bacillati</taxon>
        <taxon>Actinomycetota</taxon>
        <taxon>Actinomycetes</taxon>
        <taxon>Micrococcales</taxon>
        <taxon>Intrasporangiaceae</taxon>
        <taxon>Pedococcus</taxon>
    </lineage>
</organism>
<keyword evidence="3" id="KW-1185">Reference proteome</keyword>
<evidence type="ECO:0000313" key="3">
    <source>
        <dbReference type="Proteomes" id="UP000199019"/>
    </source>
</evidence>
<proteinExistence type="predicted"/>
<dbReference type="SUPFAM" id="SSF54427">
    <property type="entry name" value="NTF2-like"/>
    <property type="match status" value="1"/>
</dbReference>
<reference evidence="3" key="1">
    <citation type="submission" date="2016-10" db="EMBL/GenBank/DDBJ databases">
        <authorList>
            <person name="Varghese N."/>
            <person name="Submissions S."/>
        </authorList>
    </citation>
    <scope>NUCLEOTIDE SEQUENCE [LARGE SCALE GENOMIC DNA]</scope>
    <source>
        <strain evidence="3">CGMCC 1.6963</strain>
    </source>
</reference>
<dbReference type="EMBL" id="FOHB01000008">
    <property type="protein sequence ID" value="SES45643.1"/>
    <property type="molecule type" value="Genomic_DNA"/>
</dbReference>
<dbReference type="InterPro" id="IPR032710">
    <property type="entry name" value="NTF2-like_dom_sf"/>
</dbReference>
<dbReference type="Gene3D" id="3.10.450.50">
    <property type="match status" value="1"/>
</dbReference>
<dbReference type="OrthoDB" id="3542814at2"/>